<organism evidence="11 12">
    <name type="scientific">Calicophoron daubneyi</name>
    <name type="common">Rumen fluke</name>
    <name type="synonym">Paramphistomum daubneyi</name>
    <dbReference type="NCBI Taxonomy" id="300641"/>
    <lineage>
        <taxon>Eukaryota</taxon>
        <taxon>Metazoa</taxon>
        <taxon>Spiralia</taxon>
        <taxon>Lophotrochozoa</taxon>
        <taxon>Platyhelminthes</taxon>
        <taxon>Trematoda</taxon>
        <taxon>Digenea</taxon>
        <taxon>Plagiorchiida</taxon>
        <taxon>Pronocephalata</taxon>
        <taxon>Paramphistomoidea</taxon>
        <taxon>Paramphistomidae</taxon>
        <taxon>Calicophoron</taxon>
    </lineage>
</organism>
<comment type="caution">
    <text evidence="11">The sequence shown here is derived from an EMBL/GenBank/DDBJ whole genome shotgun (WGS) entry which is preliminary data.</text>
</comment>
<evidence type="ECO:0000256" key="7">
    <source>
        <dbReference type="ARBA" id="ARBA00038226"/>
    </source>
</evidence>
<feature type="zinc finger region" description="C3H1-type" evidence="8">
    <location>
        <begin position="118"/>
        <end position="147"/>
    </location>
</feature>
<keyword evidence="5 8" id="KW-0862">Zinc</keyword>
<dbReference type="InterPro" id="IPR000571">
    <property type="entry name" value="Znf_CCCH"/>
</dbReference>
<keyword evidence="2 8" id="KW-0479">Metal-binding</keyword>
<evidence type="ECO:0000256" key="4">
    <source>
        <dbReference type="ARBA" id="ARBA00022771"/>
    </source>
</evidence>
<evidence type="ECO:0000256" key="8">
    <source>
        <dbReference type="PROSITE-ProRule" id="PRU00723"/>
    </source>
</evidence>
<feature type="compositionally biased region" description="Pro residues" evidence="9">
    <location>
        <begin position="9"/>
        <end position="25"/>
    </location>
</feature>
<dbReference type="GO" id="GO:0003723">
    <property type="term" value="F:RNA binding"/>
    <property type="evidence" value="ECO:0007669"/>
    <property type="project" value="TreeGrafter"/>
</dbReference>
<accession>A0AAV2TVA8</accession>
<dbReference type="Pfam" id="PF22628">
    <property type="entry name" value="zf-CCCH_10"/>
    <property type="match status" value="2"/>
</dbReference>
<dbReference type="FunFam" id="3.30.1370.210:FF:000005">
    <property type="entry name" value="Muscleblind, isoform M"/>
    <property type="match status" value="1"/>
</dbReference>
<feature type="domain" description="C3H1-type" evidence="10">
    <location>
        <begin position="118"/>
        <end position="147"/>
    </location>
</feature>
<dbReference type="GO" id="GO:0005654">
    <property type="term" value="C:nucleoplasm"/>
    <property type="evidence" value="ECO:0007669"/>
    <property type="project" value="TreeGrafter"/>
</dbReference>
<comment type="similarity">
    <text evidence="7">Belongs to the muscleblind family.</text>
</comment>
<dbReference type="GO" id="GO:0005737">
    <property type="term" value="C:cytoplasm"/>
    <property type="evidence" value="ECO:0007669"/>
    <property type="project" value="TreeGrafter"/>
</dbReference>
<proteinExistence type="inferred from homology"/>
<feature type="domain" description="C3H1-type" evidence="10">
    <location>
        <begin position="85"/>
        <end position="113"/>
    </location>
</feature>
<evidence type="ECO:0000256" key="1">
    <source>
        <dbReference type="ARBA" id="ARBA00004123"/>
    </source>
</evidence>
<sequence length="440" mass="45908">MLHSASLSDPPPMGYPPFATPPYPGSLPNGFTDTSPNQPQQPQLSNGHVRPSNGFSTATPAAIAALTAAAAASIGIPPNVKDSRWLTLEVCRQFQRNQCTRDENECKFAHPPNHVDVQNGRVICCYDSIKGKCQRRDPPCKYLHPPQHLREQLMMNGRNNMIIRNMQLQLFQHQLLAQSGLFPLNAAALAAAAAAAAANPPGSGAVPSSVAPTAAPNPILYPAPGPLALGQPTVSNGYQFLNMGFAPYLSTITGGPQLPGLEVLPPDPITSPSKRTGMGEGKNSMSLYLPRTNGGVQSSGANKIETQETSGGCVMVVNGNPLDSITGKEMDASPPSCAAPIAMRSIAQSTAGSSLAAATAATLYALQNSQNATLLNMQPGQPQTHTIAAASLHPASLAAVVNGTTVPGGTVAAASYTTVPDPAGYFQPAYHIEIPPYHYQ</sequence>
<evidence type="ECO:0000313" key="12">
    <source>
        <dbReference type="Proteomes" id="UP001497525"/>
    </source>
</evidence>
<evidence type="ECO:0000256" key="9">
    <source>
        <dbReference type="SAM" id="MobiDB-lite"/>
    </source>
</evidence>
<dbReference type="SMART" id="SM00356">
    <property type="entry name" value="ZnF_C3H1"/>
    <property type="match status" value="2"/>
</dbReference>
<feature type="region of interest" description="Disordered" evidence="9">
    <location>
        <begin position="1"/>
        <end position="56"/>
    </location>
</feature>
<comment type="subcellular location">
    <subcellularLocation>
        <location evidence="1">Nucleus</location>
    </subcellularLocation>
</comment>
<evidence type="ECO:0000256" key="5">
    <source>
        <dbReference type="ARBA" id="ARBA00022833"/>
    </source>
</evidence>
<keyword evidence="6" id="KW-0539">Nucleus</keyword>
<dbReference type="Proteomes" id="UP001497525">
    <property type="component" value="Unassembled WGS sequence"/>
</dbReference>
<dbReference type="PANTHER" id="PTHR12675:SF12">
    <property type="entry name" value="PROTEIN MUSCLEBLIND"/>
    <property type="match status" value="1"/>
</dbReference>
<dbReference type="AlphaFoldDB" id="A0AAV2TVA8"/>
<dbReference type="PANTHER" id="PTHR12675">
    <property type="entry name" value="MUSCLEBLIND-LIKE PROTEIN"/>
    <property type="match status" value="1"/>
</dbReference>
<name>A0AAV2TVA8_CALDB</name>
<evidence type="ECO:0000256" key="6">
    <source>
        <dbReference type="ARBA" id="ARBA00023242"/>
    </source>
</evidence>
<feature type="zinc finger region" description="C3H1-type" evidence="8">
    <location>
        <begin position="85"/>
        <end position="113"/>
    </location>
</feature>
<dbReference type="PROSITE" id="PS50103">
    <property type="entry name" value="ZF_C3H1"/>
    <property type="match status" value="2"/>
</dbReference>
<dbReference type="EMBL" id="CAXLJL010000789">
    <property type="protein sequence ID" value="CAL5140772.1"/>
    <property type="molecule type" value="Genomic_DNA"/>
</dbReference>
<evidence type="ECO:0000259" key="10">
    <source>
        <dbReference type="PROSITE" id="PS50103"/>
    </source>
</evidence>
<gene>
    <name evidence="11" type="ORF">CDAUBV1_LOCUS16067</name>
</gene>
<keyword evidence="4 8" id="KW-0863">Zinc-finger</keyword>
<protein>
    <recommendedName>
        <fullName evidence="10">C3H1-type domain-containing protein</fullName>
    </recommendedName>
</protein>
<dbReference type="Gene3D" id="3.30.1370.210">
    <property type="match status" value="1"/>
</dbReference>
<reference evidence="11" key="1">
    <citation type="submission" date="2024-06" db="EMBL/GenBank/DDBJ databases">
        <authorList>
            <person name="Liu X."/>
            <person name="Lenzi L."/>
            <person name="Haldenby T S."/>
            <person name="Uol C."/>
        </authorList>
    </citation>
    <scope>NUCLEOTIDE SEQUENCE</scope>
</reference>
<dbReference type="GO" id="GO:0043484">
    <property type="term" value="P:regulation of RNA splicing"/>
    <property type="evidence" value="ECO:0007669"/>
    <property type="project" value="TreeGrafter"/>
</dbReference>
<evidence type="ECO:0000313" key="11">
    <source>
        <dbReference type="EMBL" id="CAL5140772.1"/>
    </source>
</evidence>
<evidence type="ECO:0000256" key="3">
    <source>
        <dbReference type="ARBA" id="ARBA00022737"/>
    </source>
</evidence>
<dbReference type="InterPro" id="IPR054429">
    <property type="entry name" value="Znf-CCCH_Muscleblind-like"/>
</dbReference>
<evidence type="ECO:0000256" key="2">
    <source>
        <dbReference type="ARBA" id="ARBA00022723"/>
    </source>
</evidence>
<keyword evidence="3" id="KW-0677">Repeat</keyword>
<dbReference type="GO" id="GO:0008270">
    <property type="term" value="F:zinc ion binding"/>
    <property type="evidence" value="ECO:0007669"/>
    <property type="project" value="UniProtKB-KW"/>
</dbReference>